<evidence type="ECO:0000313" key="1">
    <source>
        <dbReference type="EMBL" id="CAG7722743.1"/>
    </source>
</evidence>
<organism evidence="1 2">
    <name type="scientific">Allacma fusca</name>
    <dbReference type="NCBI Taxonomy" id="39272"/>
    <lineage>
        <taxon>Eukaryota</taxon>
        <taxon>Metazoa</taxon>
        <taxon>Ecdysozoa</taxon>
        <taxon>Arthropoda</taxon>
        <taxon>Hexapoda</taxon>
        <taxon>Collembola</taxon>
        <taxon>Symphypleona</taxon>
        <taxon>Sminthuridae</taxon>
        <taxon>Allacma</taxon>
    </lineage>
</organism>
<dbReference type="AlphaFoldDB" id="A0A8J2JP97"/>
<reference evidence="1" key="1">
    <citation type="submission" date="2021-06" db="EMBL/GenBank/DDBJ databases">
        <authorList>
            <person name="Hodson N. C."/>
            <person name="Mongue J. A."/>
            <person name="Jaron S. K."/>
        </authorList>
    </citation>
    <scope>NUCLEOTIDE SEQUENCE</scope>
</reference>
<proteinExistence type="predicted"/>
<accession>A0A8J2JP97</accession>
<sequence>MAQEPIPLSQYITPGLSGSMRVPQLEGSSMTMRKRIFVRGTLTIKIRLIAALALVKNPSSQGMWQ</sequence>
<protein>
    <submittedName>
        <fullName evidence="1">Uncharacterized protein</fullName>
    </submittedName>
</protein>
<comment type="caution">
    <text evidence="1">The sequence shown here is derived from an EMBL/GenBank/DDBJ whole genome shotgun (WGS) entry which is preliminary data.</text>
</comment>
<evidence type="ECO:0000313" key="2">
    <source>
        <dbReference type="Proteomes" id="UP000708208"/>
    </source>
</evidence>
<gene>
    <name evidence="1" type="ORF">AFUS01_LOCUS11862</name>
</gene>
<feature type="non-terminal residue" evidence="1">
    <location>
        <position position="65"/>
    </location>
</feature>
<name>A0A8J2JP97_9HEXA</name>
<dbReference type="Proteomes" id="UP000708208">
    <property type="component" value="Unassembled WGS sequence"/>
</dbReference>
<keyword evidence="2" id="KW-1185">Reference proteome</keyword>
<dbReference type="EMBL" id="CAJVCH010092250">
    <property type="protein sequence ID" value="CAG7722743.1"/>
    <property type="molecule type" value="Genomic_DNA"/>
</dbReference>